<evidence type="ECO:0000313" key="1">
    <source>
        <dbReference type="EMBL" id="KUK63660.1"/>
    </source>
</evidence>
<dbReference type="PATRIC" id="fig|2198.3.peg.2109"/>
<dbReference type="GO" id="GO:0006808">
    <property type="term" value="P:regulation of nitrogen utilization"/>
    <property type="evidence" value="ECO:0007669"/>
    <property type="project" value="InterPro"/>
</dbReference>
<dbReference type="InterPro" id="IPR002187">
    <property type="entry name" value="N-reg_PII"/>
</dbReference>
<dbReference type="PANTHER" id="PTHR30115:SF11">
    <property type="entry name" value="NITROGEN REGULATORY PROTEIN P-II HOMOLOG"/>
    <property type="match status" value="1"/>
</dbReference>
<reference evidence="2" key="1">
    <citation type="journal article" date="2015" name="MBio">
        <title>Genome-resolved metagenomic analysis reveals roles for candidate phyla and other microbial community members in biogeochemical transformations in oil reservoirs.</title>
        <authorList>
            <person name="Hu P."/>
            <person name="Tom L."/>
            <person name="Singh A."/>
            <person name="Thomas B.C."/>
            <person name="Baker B.J."/>
            <person name="Piceno Y.M."/>
            <person name="Andersen G.L."/>
            <person name="Banfield J.F."/>
        </authorList>
    </citation>
    <scope>NUCLEOTIDE SEQUENCE [LARGE SCALE GENOMIC DNA]</scope>
    <source>
        <strain evidence="1">62_101</strain>
        <strain evidence="2">63_41</strain>
    </source>
</reference>
<dbReference type="SMART" id="SM00938">
    <property type="entry name" value="P-II"/>
    <property type="match status" value="1"/>
</dbReference>
<reference evidence="3 4" key="2">
    <citation type="journal article" date="2015" name="MBio">
        <title>Genome-Resolved Metagenomic Analysis Reveals Roles for Candidate Phyla and Other Microbial Community Members in Biogeochemical Transformations in Oil Reservoirs.</title>
        <authorList>
            <person name="Hu P."/>
            <person name="Tom L."/>
            <person name="Singh A."/>
            <person name="Thomas B.C."/>
            <person name="Baker B.J."/>
            <person name="Piceno Y.M."/>
            <person name="Andersen G.L."/>
            <person name="Banfield J.F."/>
        </authorList>
    </citation>
    <scope>NUCLEOTIDE SEQUENCE [LARGE SCALE GENOMIC DNA]</scope>
</reference>
<gene>
    <name evidence="1" type="ORF">XD82_0189</name>
    <name evidence="2" type="ORF">XE10_0238</name>
</gene>
<dbReference type="AlphaFoldDB" id="A0A117MI50"/>
<dbReference type="EMBL" id="LGHE01000015">
    <property type="protein sequence ID" value="KUL05310.1"/>
    <property type="molecule type" value="Genomic_DNA"/>
</dbReference>
<dbReference type="PANTHER" id="PTHR30115">
    <property type="entry name" value="NITROGEN REGULATORY PROTEIN P-II"/>
    <property type="match status" value="1"/>
</dbReference>
<protein>
    <submittedName>
        <fullName evidence="2">Nitrogen regulatory protein P-II</fullName>
    </submittedName>
</protein>
<dbReference type="GO" id="GO:0030234">
    <property type="term" value="F:enzyme regulator activity"/>
    <property type="evidence" value="ECO:0007669"/>
    <property type="project" value="InterPro"/>
</dbReference>
<comment type="caution">
    <text evidence="2">The sequence shown here is derived from an EMBL/GenBank/DDBJ whole genome shotgun (WGS) entry which is preliminary data.</text>
</comment>
<dbReference type="Proteomes" id="UP000054323">
    <property type="component" value="Unassembled WGS sequence"/>
</dbReference>
<name>A0A117MI50_9EURY</name>
<organism evidence="2 4">
    <name type="scientific">Methanoculleus marisnigri</name>
    <dbReference type="NCBI Taxonomy" id="2198"/>
    <lineage>
        <taxon>Archaea</taxon>
        <taxon>Methanobacteriati</taxon>
        <taxon>Methanobacteriota</taxon>
        <taxon>Stenosarchaea group</taxon>
        <taxon>Methanomicrobia</taxon>
        <taxon>Methanomicrobiales</taxon>
        <taxon>Methanomicrobiaceae</taxon>
        <taxon>Methanoculleus</taxon>
    </lineage>
</organism>
<dbReference type="SUPFAM" id="SSF54913">
    <property type="entry name" value="GlnB-like"/>
    <property type="match status" value="1"/>
</dbReference>
<dbReference type="InterPro" id="IPR011322">
    <property type="entry name" value="N-reg_PII-like_a/b"/>
</dbReference>
<sequence>MKEIMAIVRMKKTGATKRALIEAGVAGFTVVKAMGRGKLLPHDEINVPCKEKLMGMVATDVIDREESEEQVVAFLDDKTMFPRRLFTILAYDEDVPRIVEAIVRANRTERGAGDGKIFVTPVADAVRVRTGESGDAAIW</sequence>
<dbReference type="Gene3D" id="3.30.70.120">
    <property type="match status" value="1"/>
</dbReference>
<proteinExistence type="predicted"/>
<dbReference type="Proteomes" id="UP000054598">
    <property type="component" value="Unassembled WGS sequence"/>
</dbReference>
<dbReference type="EMBL" id="LGGD01000012">
    <property type="protein sequence ID" value="KUK63660.1"/>
    <property type="molecule type" value="Genomic_DNA"/>
</dbReference>
<dbReference type="GO" id="GO:0005524">
    <property type="term" value="F:ATP binding"/>
    <property type="evidence" value="ECO:0007669"/>
    <property type="project" value="TreeGrafter"/>
</dbReference>
<dbReference type="Pfam" id="PF00543">
    <property type="entry name" value="P-II"/>
    <property type="match status" value="1"/>
</dbReference>
<evidence type="ECO:0000313" key="3">
    <source>
        <dbReference type="Proteomes" id="UP000054323"/>
    </source>
</evidence>
<accession>A0A117MI50</accession>
<dbReference type="PROSITE" id="PS51343">
    <property type="entry name" value="PII_GLNB_DOM"/>
    <property type="match status" value="1"/>
</dbReference>
<evidence type="ECO:0000313" key="2">
    <source>
        <dbReference type="EMBL" id="KUL05310.1"/>
    </source>
</evidence>
<dbReference type="GO" id="GO:0005829">
    <property type="term" value="C:cytosol"/>
    <property type="evidence" value="ECO:0007669"/>
    <property type="project" value="TreeGrafter"/>
</dbReference>
<dbReference type="InterPro" id="IPR015867">
    <property type="entry name" value="N-reg_PII/ATP_PRibTrfase_C"/>
</dbReference>
<evidence type="ECO:0000313" key="4">
    <source>
        <dbReference type="Proteomes" id="UP000054598"/>
    </source>
</evidence>